<dbReference type="GO" id="GO:0005634">
    <property type="term" value="C:nucleus"/>
    <property type="evidence" value="ECO:0007669"/>
    <property type="project" value="UniProtKB-SubCell"/>
</dbReference>
<dbReference type="Proteomes" id="UP001152888">
    <property type="component" value="Unassembled WGS sequence"/>
</dbReference>
<dbReference type="AlphaFoldDB" id="A0A9P0M6Z9"/>
<dbReference type="GO" id="GO:0003677">
    <property type="term" value="F:DNA binding"/>
    <property type="evidence" value="ECO:0007669"/>
    <property type="project" value="InterPro"/>
</dbReference>
<protein>
    <submittedName>
        <fullName evidence="5">Uncharacterized protein</fullName>
    </submittedName>
</protein>
<comment type="caution">
    <text evidence="5">The sequence shown here is derived from an EMBL/GenBank/DDBJ whole genome shotgun (WGS) entry which is preliminary data.</text>
</comment>
<dbReference type="EMBL" id="CAKOFQ010007964">
    <property type="protein sequence ID" value="CAH2010347.1"/>
    <property type="molecule type" value="Genomic_DNA"/>
</dbReference>
<evidence type="ECO:0000256" key="2">
    <source>
        <dbReference type="SAM" id="MobiDB-lite"/>
    </source>
</evidence>
<dbReference type="InterPro" id="IPR004875">
    <property type="entry name" value="DDE_SF_endonuclease_dom"/>
</dbReference>
<feature type="region of interest" description="Disordered" evidence="2">
    <location>
        <begin position="514"/>
        <end position="535"/>
    </location>
</feature>
<dbReference type="Pfam" id="PF05225">
    <property type="entry name" value="HTH_psq"/>
    <property type="match status" value="1"/>
</dbReference>
<dbReference type="InterPro" id="IPR036397">
    <property type="entry name" value="RNaseH_sf"/>
</dbReference>
<proteinExistence type="predicted"/>
<feature type="compositionally biased region" description="Basic and acidic residues" evidence="2">
    <location>
        <begin position="525"/>
        <end position="535"/>
    </location>
</feature>
<dbReference type="InterPro" id="IPR050863">
    <property type="entry name" value="CenT-Element_Derived"/>
</dbReference>
<organism evidence="5 6">
    <name type="scientific">Acanthoscelides obtectus</name>
    <name type="common">Bean weevil</name>
    <name type="synonym">Bruchus obtectus</name>
    <dbReference type="NCBI Taxonomy" id="200917"/>
    <lineage>
        <taxon>Eukaryota</taxon>
        <taxon>Metazoa</taxon>
        <taxon>Ecdysozoa</taxon>
        <taxon>Arthropoda</taxon>
        <taxon>Hexapoda</taxon>
        <taxon>Insecta</taxon>
        <taxon>Pterygota</taxon>
        <taxon>Neoptera</taxon>
        <taxon>Endopterygota</taxon>
        <taxon>Coleoptera</taxon>
        <taxon>Polyphaga</taxon>
        <taxon>Cucujiformia</taxon>
        <taxon>Chrysomeloidea</taxon>
        <taxon>Chrysomelidae</taxon>
        <taxon>Bruchinae</taxon>
        <taxon>Bruchini</taxon>
        <taxon>Acanthoscelides</taxon>
    </lineage>
</organism>
<keyword evidence="6" id="KW-1185">Reference proteome</keyword>
<feature type="domain" description="HTH psq-type" evidence="4">
    <location>
        <begin position="18"/>
        <end position="55"/>
    </location>
</feature>
<dbReference type="Gene3D" id="1.10.10.60">
    <property type="entry name" value="Homeodomain-like"/>
    <property type="match status" value="1"/>
</dbReference>
<dbReference type="InterPro" id="IPR009057">
    <property type="entry name" value="Homeodomain-like_sf"/>
</dbReference>
<reference evidence="5" key="1">
    <citation type="submission" date="2022-03" db="EMBL/GenBank/DDBJ databases">
        <authorList>
            <person name="Sayadi A."/>
        </authorList>
    </citation>
    <scope>NUCLEOTIDE SEQUENCE</scope>
</reference>
<dbReference type="PANTHER" id="PTHR19303:SF74">
    <property type="entry name" value="POGO TRANSPOSABLE ELEMENT WITH KRAB DOMAIN"/>
    <property type="match status" value="1"/>
</dbReference>
<dbReference type="Gene3D" id="3.30.420.10">
    <property type="entry name" value="Ribonuclease H-like superfamily/Ribonuclease H"/>
    <property type="match status" value="1"/>
</dbReference>
<feature type="region of interest" description="Disordered" evidence="2">
    <location>
        <begin position="188"/>
        <end position="208"/>
    </location>
</feature>
<evidence type="ECO:0000256" key="1">
    <source>
        <dbReference type="ARBA" id="ARBA00004123"/>
    </source>
</evidence>
<evidence type="ECO:0000313" key="6">
    <source>
        <dbReference type="Proteomes" id="UP001152888"/>
    </source>
</evidence>
<accession>A0A9P0M6Z9</accession>
<dbReference type="InterPro" id="IPR007889">
    <property type="entry name" value="HTH_Psq"/>
</dbReference>
<feature type="domain" description="DDE-1" evidence="3">
    <location>
        <begin position="210"/>
        <end position="345"/>
    </location>
</feature>
<comment type="subcellular location">
    <subcellularLocation>
        <location evidence="1">Nucleus</location>
    </subcellularLocation>
</comment>
<sequence length="826" mass="94370">MVRNYIRKSQRGSGYSKEDLRTAVNIVKSGQMSIYRASLMYRIPKNTLSDHVKGRRGQKSSTYGRRTDLSFEEETCLADCIRCMEKWGFGLTRKELLGIVEDYVKTNKIKTQFKNDKPGEDWFLNFKCRHKLSIKTPQSVEFARKKNVDPFLVNQYFDLLENTIKELGLEDKPSQIWNLDESSFCSDPSKTKSVGQRGLPATRTTSGPGKQNTTVLMCCSASGEKAPPLIIFKGKHVWDQWLAPPGSEFPEMTYAATANGWMESTVFKNYFEKSFVKCLPPERPVLVIYDGHATHLSVEVVRIAIDNQITILKLPPHTSHILQPLDLSVFKSLKTRWDAKLVEWQRKNVGIKMPKSIFSKLIGDIWRETNPEILRSGFVKAGIYPLNRNVVPTDLFDPVSFTKWKELQLRQGTSMHIDTIPNQAGPPAIQILHTEPESSTSLAICGQENGSLPETSISFEDILLKSVKRDYIPVKQSKKRLCAGAQIITQKNVQETKKENLVKKKQSLKRNKIECYSSDESDDMESFKSDSSEDRITEFDEFSESDEDLHSQQNKKIQDTNKNEILKLMNGDFILANFFENTSSDEEQEPPCRSVGRPRVPFEEASKKTKRRRVAELTTDRSANELQFAVNVVSGSNHSEVSPQILSFSTAEALALMVDLDISIRKYLLLRSVINEVDLQELVQKTAESILEIINFEERDCRIKVICKWGFDGSSGHSQYKQKFYDLENTDEFLFLVAMTPLRLIDMETNKVLWKNESPSSTLYCRPIKFLFKKENADLVRNMEKEIITKIENLIPIEIKTKEGHSYIIEVDMMLTMLDGSVGNVL</sequence>
<evidence type="ECO:0000259" key="3">
    <source>
        <dbReference type="Pfam" id="PF03184"/>
    </source>
</evidence>
<gene>
    <name evidence="5" type="ORF">ACAOBT_LOCUS31460</name>
</gene>
<dbReference type="PANTHER" id="PTHR19303">
    <property type="entry name" value="TRANSPOSON"/>
    <property type="match status" value="1"/>
</dbReference>
<dbReference type="SUPFAM" id="SSF46689">
    <property type="entry name" value="Homeodomain-like"/>
    <property type="match status" value="1"/>
</dbReference>
<evidence type="ECO:0000313" key="5">
    <source>
        <dbReference type="EMBL" id="CAH2010347.1"/>
    </source>
</evidence>
<dbReference type="Pfam" id="PF03184">
    <property type="entry name" value="DDE_1"/>
    <property type="match status" value="1"/>
</dbReference>
<dbReference type="OrthoDB" id="6781380at2759"/>
<name>A0A9P0M6Z9_ACAOB</name>
<evidence type="ECO:0000259" key="4">
    <source>
        <dbReference type="Pfam" id="PF05225"/>
    </source>
</evidence>